<proteinExistence type="inferred from homology"/>
<dbReference type="OrthoDB" id="73997at2759"/>
<feature type="compositionally biased region" description="Low complexity" evidence="3">
    <location>
        <begin position="822"/>
        <end position="841"/>
    </location>
</feature>
<evidence type="ECO:0000256" key="2">
    <source>
        <dbReference type="ARBA" id="ARBA00022694"/>
    </source>
</evidence>
<reference evidence="7 8" key="1">
    <citation type="submission" date="2016-07" db="EMBL/GenBank/DDBJ databases">
        <title>Pervasive Adenine N6-methylation of Active Genes in Fungi.</title>
        <authorList>
            <consortium name="DOE Joint Genome Institute"/>
            <person name="Mondo S.J."/>
            <person name="Dannebaum R.O."/>
            <person name="Kuo R.C."/>
            <person name="Labutti K."/>
            <person name="Haridas S."/>
            <person name="Kuo A."/>
            <person name="Salamov A."/>
            <person name="Ahrendt S.R."/>
            <person name="Lipzen A."/>
            <person name="Sullivan W."/>
            <person name="Andreopoulos W.B."/>
            <person name="Clum A."/>
            <person name="Lindquist E."/>
            <person name="Daum C."/>
            <person name="Ramamoorthy G.K."/>
            <person name="Gryganskyi A."/>
            <person name="Culley D."/>
            <person name="Magnuson J.K."/>
            <person name="James T.Y."/>
            <person name="O'Malley M.A."/>
            <person name="Stajich J.E."/>
            <person name="Spatafora J.W."/>
            <person name="Visel A."/>
            <person name="Grigoriev I.V."/>
        </authorList>
    </citation>
    <scope>NUCLEOTIDE SEQUENCE [LARGE SCALE GENOMIC DNA]</scope>
    <source>
        <strain evidence="7 8">NRRL 3301</strain>
    </source>
</reference>
<evidence type="ECO:0000259" key="6">
    <source>
        <dbReference type="Pfam" id="PF25151"/>
    </source>
</evidence>
<evidence type="ECO:0000259" key="4">
    <source>
        <dbReference type="Pfam" id="PF10350"/>
    </source>
</evidence>
<dbReference type="EMBL" id="MCGT01000012">
    <property type="protein sequence ID" value="ORX55175.1"/>
    <property type="molecule type" value="Genomic_DNA"/>
</dbReference>
<evidence type="ECO:0000256" key="3">
    <source>
        <dbReference type="SAM" id="MobiDB-lite"/>
    </source>
</evidence>
<organism evidence="7 8">
    <name type="scientific">Hesseltinella vesiculosa</name>
    <dbReference type="NCBI Taxonomy" id="101127"/>
    <lineage>
        <taxon>Eukaryota</taxon>
        <taxon>Fungi</taxon>
        <taxon>Fungi incertae sedis</taxon>
        <taxon>Mucoromycota</taxon>
        <taxon>Mucoromycotina</taxon>
        <taxon>Mucoromycetes</taxon>
        <taxon>Mucorales</taxon>
        <taxon>Cunninghamellaceae</taxon>
        <taxon>Hesseltinella</taxon>
    </lineage>
</organism>
<comment type="similarity">
    <text evidence="1">Belongs to the THADA family.</text>
</comment>
<dbReference type="PANTHER" id="PTHR14387">
    <property type="entry name" value="THADA/DEATH RECEPTOR INTERACTING PROTEIN"/>
    <property type="match status" value="1"/>
</dbReference>
<evidence type="ECO:0000313" key="7">
    <source>
        <dbReference type="EMBL" id="ORX55175.1"/>
    </source>
</evidence>
<feature type="domain" description="DUF2428" evidence="4">
    <location>
        <begin position="1039"/>
        <end position="1297"/>
    </location>
</feature>
<dbReference type="PANTHER" id="PTHR14387:SF0">
    <property type="entry name" value="DUF2428 DOMAIN-CONTAINING PROTEIN"/>
    <property type="match status" value="1"/>
</dbReference>
<dbReference type="InterPro" id="IPR056842">
    <property type="entry name" value="THADA-like_TPR_C"/>
</dbReference>
<feature type="domain" description="tRNA (32-2'-O)-methyltransferase regulator THADA-like TPR repeats region" evidence="5">
    <location>
        <begin position="559"/>
        <end position="804"/>
    </location>
</feature>
<dbReference type="SUPFAM" id="SSF48371">
    <property type="entry name" value="ARM repeat"/>
    <property type="match status" value="2"/>
</dbReference>
<sequence length="2023" mass="228168">MQEKGKRSPQFSPKLYQKWQKLVQDEKSLLDQHESSPLAKAVLEFVNSQDLPWQKQSNLLKELVKLSKQKNQDQAVIDQVVSAVAGLGYCYANENYTRRLFIPLLQTSTMTRVLELYTHFLTDEWSDLTPQQANSNKAATICMTLDFDLGRQLLNDAFFPTLSFLVDRLVDSQQRSAEQDEEEEDHLTYVHYLAKTIMILLTRSDAAAKRLSLDNIEHVDLLGQLVRVVLPMSLLASKHGRDCSQAAAMTFGAVLNLEQDPSNVVAWILDWFFSSTPGEKAATMASQWQLDMPILQDTQLGWQAPDYALLYVMRGCISTLRSDVLLCPFDAPITLSALESYGPVHHLFELLFAGFSYFCGCNLQDPQAKVVAFDAMATWLLMLKNMMQDDSTDKVAVFEASNLLTNANVDRLIQYVCNYWDDPLDVMQYKVRNIFELLLAIQDTKAKHFDQQDDYHTQTLNLLKNLLLTDWHRKVKYALMTLMIPKIGANAYFELVPDLIWKCIRAMDSLALATQASTFILELLKAHILETVPEFKPIKGRHLKLVGETESINTIIDEWIQLWALPVLRGLTSTSYVLRQNINTALLPQLFQSSTDSFWYVLSILNNTNHEAWGTVLNPQYRLHAIISALKTARSLELVDGSLYVQQVDLDDTNASNKIPVETLKLAMYHEDVQVRIDAFGLLCESRKGTAVVTDIELNMIKYFLALNMNCSSPEFRQKLISHLTKLLTRLHGNLYAQHRLFVTRMAFVKDDTDAEVEAAATAVLHGKSFLLWLIDHLAASLYPGASYQRVATALRIFHTLVKLFGVPDDADHLEDDHSIMSTSSTHSNAPSPSPSTSSRSNDAAPANKPVEVVEDGPATDFPFVLPLATPRNAKLLMDTLMDSYDFNRNLAFDILCTFPNPLPGLETKERVQELLWWGLRNVVSTRAAESDSGAMVFRLIFTKYVLGLGYSLVPHQSDHTSTPRNKKKKKKQASAAVMFTELLLDMLQKQVDVAKSNLLLAAEQHPLHGTLLTLQYVLREIDYKDPRVAKDLPKWKDLLARTLRLIHAVCDSVMDVLSNPSPEGNVPASFKEMEEAIDQLVGDDLDDGGQSAGPKHQVILSCCWRAVKEASSLLEVILRDMPVASAKDKTGLLTYADLENSGTLLRTLLTCIRHRGAFSAVYPTYVTLCARLLSSKDVALNRLPRQWLDKNLESMVSSSISITRRSAGLPLCILAIVSSEPSTKKDLLQQTFHQLLDLAKQPPPDDADQRIDLPQVHALNIMRTMFMDSKLGNRVLEYASDGFFMAIDGFSSPSWAIRNCAVMLFSTLLQRTLGTKKIRDEHSSVNNVTGQEFFTRFPKLHPYLLKELKIAVDQLLDHSLAENVHPGLYPMLTLLSRLRPSVMDDPATNPISMAPFIPLVMSCSASSIFKTREMAARALMPLVSSNALILTVADLLQWDDKLSQNEIHGRLLQVQFLLRGHLYQGALEATLFGFIKSIPGVVHQCMLYLDRLIPISQALLLDIVIEFFLTETWITEEKLPALVDELVMLSDEAFETLRQFTLSYCSQAILVAPEMLQIGNYLARQSMASALIHGYTKFGLGELKDLLFLLDDPDYEVRLTTMTKLMDYFAAMDASKFVEGTDALQQVLVQKTYHGESNLHCFAKATQFLTTLKPSQLYPKALDKQLGFSLDDYWQTLLKHFAEKQSILVTESILPLLGALLSQILASPLNNDWVQECLKTWSAIVVKYSSKEMSLPLREAAAKSIEFSAKQLFMKTTQMSEEADDARILVELAIVELLQDDDIDIRQHASAIVSDALQLTTPVHSDRALELVHQHLTQGSVYSAHLQENMTQTLIGDDKLKSIWHDEISNRRALFEKENPNIYKEELVDIQWAAVDLDQLHYQHTQSFAANMKHQVIYLMDTANQLIDFCHLCSSTNTMEYGPYGLTSQKPIFLTAYRLLALMTFAYDYLQELPDLAPDFVPLTKELNAAVRGVDETSVHPLLYQLLRDQAGLAAKTYQFLRRFQTPTYSTMFLMSPDCRLP</sequence>
<comment type="caution">
    <text evidence="7">The sequence shown here is derived from an EMBL/GenBank/DDBJ whole genome shotgun (WGS) entry which is preliminary data.</text>
</comment>
<evidence type="ECO:0000256" key="1">
    <source>
        <dbReference type="ARBA" id="ARBA00010409"/>
    </source>
</evidence>
<dbReference type="Proteomes" id="UP000242146">
    <property type="component" value="Unassembled WGS sequence"/>
</dbReference>
<keyword evidence="2" id="KW-0819">tRNA processing</keyword>
<gene>
    <name evidence="7" type="ORF">DM01DRAFT_1407189</name>
</gene>
<dbReference type="Pfam" id="PF10350">
    <property type="entry name" value="DUF2428"/>
    <property type="match status" value="1"/>
</dbReference>
<feature type="region of interest" description="Disordered" evidence="3">
    <location>
        <begin position="816"/>
        <end position="849"/>
    </location>
</feature>
<evidence type="ECO:0000313" key="8">
    <source>
        <dbReference type="Proteomes" id="UP000242146"/>
    </source>
</evidence>
<dbReference type="Pfam" id="PF25151">
    <property type="entry name" value="TPR_Trm732_C"/>
    <property type="match status" value="1"/>
</dbReference>
<dbReference type="GO" id="GO:0005829">
    <property type="term" value="C:cytosol"/>
    <property type="evidence" value="ECO:0007669"/>
    <property type="project" value="TreeGrafter"/>
</dbReference>
<dbReference type="InterPro" id="IPR016024">
    <property type="entry name" value="ARM-type_fold"/>
</dbReference>
<dbReference type="Pfam" id="PF25150">
    <property type="entry name" value="TPR_Trm732"/>
    <property type="match status" value="1"/>
</dbReference>
<name>A0A1X2GJK6_9FUNG</name>
<dbReference type="InterPro" id="IPR056843">
    <property type="entry name" value="THADA-like_TPR"/>
</dbReference>
<accession>A0A1X2GJK6</accession>
<feature type="domain" description="tRNA (32-2'-O)-methyltransferase regulator THADA-like C-terminal TPR repeats region" evidence="6">
    <location>
        <begin position="1299"/>
        <end position="1458"/>
    </location>
</feature>
<dbReference type="InterPro" id="IPR019442">
    <property type="entry name" value="THADA/TRM732_DUF2428"/>
</dbReference>
<evidence type="ECO:0000259" key="5">
    <source>
        <dbReference type="Pfam" id="PF25150"/>
    </source>
</evidence>
<dbReference type="GO" id="GO:0030488">
    <property type="term" value="P:tRNA methylation"/>
    <property type="evidence" value="ECO:0007669"/>
    <property type="project" value="TreeGrafter"/>
</dbReference>
<protein>
    <submittedName>
        <fullName evidence="7">Uncharacterized protein</fullName>
    </submittedName>
</protein>
<dbReference type="InterPro" id="IPR051954">
    <property type="entry name" value="tRNA_methyltransferase_THADA"/>
</dbReference>
<keyword evidence="8" id="KW-1185">Reference proteome</keyword>
<dbReference type="STRING" id="101127.A0A1X2GJK6"/>